<dbReference type="STRING" id="584787.GCA_001247655_00791"/>
<organism evidence="2 3">
    <name type="scientific">Gallaecimonas pentaromativorans</name>
    <dbReference type="NCBI Taxonomy" id="584787"/>
    <lineage>
        <taxon>Bacteria</taxon>
        <taxon>Pseudomonadati</taxon>
        <taxon>Pseudomonadota</taxon>
        <taxon>Gammaproteobacteria</taxon>
        <taxon>Enterobacterales</taxon>
        <taxon>Gallaecimonadaceae</taxon>
        <taxon>Gallaecimonas</taxon>
    </lineage>
</organism>
<sequence length="228" mass="26305">MGVMRWRRWHLWLGWVTGIQMFIWGATGLYMVWVSLDFIHGKPLVDAHPDPLAWQPGYVAPVALKLPPDTRQLTLTTRMGHPVYEVLTETTAFLLDAVNGLPFLLGPEDVGQLAKGYYRGKGDVAQVTHIEQDAPRELGNRPLPVWQVRFDDAFDTTLYLSDKTGTLLTQRHRYWRWFDAAWALHIMDYSQRSRINLPWFQAMCGLSLLLMLSGSLLWLRTRFTRPAP</sequence>
<dbReference type="AlphaFoldDB" id="A0A3N1NSM1"/>
<evidence type="ECO:0000256" key="1">
    <source>
        <dbReference type="SAM" id="Phobius"/>
    </source>
</evidence>
<keyword evidence="1" id="KW-0472">Membrane</keyword>
<proteinExistence type="predicted"/>
<keyword evidence="1" id="KW-1133">Transmembrane helix</keyword>
<dbReference type="RefSeq" id="WP_123422594.1">
    <property type="nucleotide sequence ID" value="NZ_RJUL01000012.1"/>
</dbReference>
<keyword evidence="3" id="KW-1185">Reference proteome</keyword>
<gene>
    <name evidence="2" type="ORF">EDC28_112108</name>
</gene>
<comment type="caution">
    <text evidence="2">The sequence shown here is derived from an EMBL/GenBank/DDBJ whole genome shotgun (WGS) entry which is preliminary data.</text>
</comment>
<accession>A0A3N1NSM1</accession>
<dbReference type="EMBL" id="RJUL01000012">
    <property type="protein sequence ID" value="ROQ19185.1"/>
    <property type="molecule type" value="Genomic_DNA"/>
</dbReference>
<evidence type="ECO:0000313" key="2">
    <source>
        <dbReference type="EMBL" id="ROQ19185.1"/>
    </source>
</evidence>
<name>A0A3N1NSM1_9GAMM</name>
<feature type="transmembrane region" description="Helical" evidence="1">
    <location>
        <begin position="199"/>
        <end position="219"/>
    </location>
</feature>
<feature type="transmembrane region" description="Helical" evidence="1">
    <location>
        <begin position="12"/>
        <end position="33"/>
    </location>
</feature>
<protein>
    <submittedName>
        <fullName evidence="2">PepSY-associated transmembrane protein</fullName>
    </submittedName>
</protein>
<reference evidence="2 3" key="1">
    <citation type="submission" date="2018-11" db="EMBL/GenBank/DDBJ databases">
        <title>Genomic Encyclopedia of Type Strains, Phase IV (KMG-IV): sequencing the most valuable type-strain genomes for metagenomic binning, comparative biology and taxonomic classification.</title>
        <authorList>
            <person name="Goeker M."/>
        </authorList>
    </citation>
    <scope>NUCLEOTIDE SEQUENCE [LARGE SCALE GENOMIC DNA]</scope>
    <source>
        <strain evidence="2 3">DSM 21945</strain>
    </source>
</reference>
<evidence type="ECO:0000313" key="3">
    <source>
        <dbReference type="Proteomes" id="UP000268033"/>
    </source>
</evidence>
<keyword evidence="1 2" id="KW-0812">Transmembrane</keyword>
<dbReference type="Proteomes" id="UP000268033">
    <property type="component" value="Unassembled WGS sequence"/>
</dbReference>